<evidence type="ECO:0000256" key="1">
    <source>
        <dbReference type="ARBA" id="ARBA00022630"/>
    </source>
</evidence>
<dbReference type="InterPro" id="IPR012951">
    <property type="entry name" value="BBE"/>
</dbReference>
<accession>A0A118JZD7</accession>
<organism evidence="4 5">
    <name type="scientific">Cynara cardunculus var. scolymus</name>
    <name type="common">Globe artichoke</name>
    <name type="synonym">Cynara scolymus</name>
    <dbReference type="NCBI Taxonomy" id="59895"/>
    <lineage>
        <taxon>Eukaryota</taxon>
        <taxon>Viridiplantae</taxon>
        <taxon>Streptophyta</taxon>
        <taxon>Embryophyta</taxon>
        <taxon>Tracheophyta</taxon>
        <taxon>Spermatophyta</taxon>
        <taxon>Magnoliopsida</taxon>
        <taxon>eudicotyledons</taxon>
        <taxon>Gunneridae</taxon>
        <taxon>Pentapetalae</taxon>
        <taxon>asterids</taxon>
        <taxon>campanulids</taxon>
        <taxon>Asterales</taxon>
        <taxon>Asteraceae</taxon>
        <taxon>Carduoideae</taxon>
        <taxon>Cardueae</taxon>
        <taxon>Carduinae</taxon>
        <taxon>Cynara</taxon>
    </lineage>
</organism>
<dbReference type="InterPro" id="IPR016169">
    <property type="entry name" value="FAD-bd_PCMH_sub2"/>
</dbReference>
<dbReference type="STRING" id="59895.A0A118JZD7"/>
<gene>
    <name evidence="4" type="ORF">Ccrd_021968</name>
</gene>
<dbReference type="PANTHER" id="PTHR32448">
    <property type="entry name" value="OS08G0158400 PROTEIN"/>
    <property type="match status" value="1"/>
</dbReference>
<evidence type="ECO:0000256" key="2">
    <source>
        <dbReference type="ARBA" id="ARBA00022827"/>
    </source>
</evidence>
<keyword evidence="5" id="KW-1185">Reference proteome</keyword>
<dbReference type="GO" id="GO:0050660">
    <property type="term" value="F:flavin adenine dinucleotide binding"/>
    <property type="evidence" value="ECO:0007669"/>
    <property type="project" value="InterPro"/>
</dbReference>
<dbReference type="Pfam" id="PF08031">
    <property type="entry name" value="BBE"/>
    <property type="match status" value="1"/>
</dbReference>
<evidence type="ECO:0000259" key="3">
    <source>
        <dbReference type="Pfam" id="PF08031"/>
    </source>
</evidence>
<name>A0A118JZD7_CYNCS</name>
<evidence type="ECO:0000313" key="5">
    <source>
        <dbReference type="Proteomes" id="UP000243975"/>
    </source>
</evidence>
<keyword evidence="1" id="KW-0285">Flavoprotein</keyword>
<dbReference type="AlphaFoldDB" id="A0A118JZD7"/>
<proteinExistence type="predicted"/>
<keyword evidence="2" id="KW-0274">FAD</keyword>
<dbReference type="GO" id="GO:0016491">
    <property type="term" value="F:oxidoreductase activity"/>
    <property type="evidence" value="ECO:0007669"/>
    <property type="project" value="InterPro"/>
</dbReference>
<protein>
    <recommendedName>
        <fullName evidence="3">Berberine/berberine-like domain-containing protein</fullName>
    </recommendedName>
</protein>
<reference evidence="4 5" key="1">
    <citation type="journal article" date="2016" name="Sci. Rep.">
        <title>The genome sequence of the outbreeding globe artichoke constructed de novo incorporating a phase-aware low-pass sequencing strategy of F1 progeny.</title>
        <authorList>
            <person name="Scaglione D."/>
            <person name="Reyes-Chin-Wo S."/>
            <person name="Acquadro A."/>
            <person name="Froenicke L."/>
            <person name="Portis E."/>
            <person name="Beitel C."/>
            <person name="Tirone M."/>
            <person name="Mauro R."/>
            <person name="Lo Monaco A."/>
            <person name="Mauromicale G."/>
            <person name="Faccioli P."/>
            <person name="Cattivelli L."/>
            <person name="Rieseberg L."/>
            <person name="Michelmore R."/>
            <person name="Lanteri S."/>
        </authorList>
    </citation>
    <scope>NUCLEOTIDE SEQUENCE [LARGE SCALE GENOMIC DNA]</scope>
    <source>
        <strain evidence="4">2C</strain>
    </source>
</reference>
<dbReference type="Gramene" id="KVH99832">
    <property type="protein sequence ID" value="KVH99832"/>
    <property type="gene ID" value="Ccrd_021968"/>
</dbReference>
<feature type="domain" description="Berberine/berberine-like" evidence="3">
    <location>
        <begin position="60"/>
        <end position="118"/>
    </location>
</feature>
<dbReference type="EMBL" id="LEKV01003413">
    <property type="protein sequence ID" value="KVH99832.1"/>
    <property type="molecule type" value="Genomic_DNA"/>
</dbReference>
<evidence type="ECO:0000313" key="4">
    <source>
        <dbReference type="EMBL" id="KVH99832.1"/>
    </source>
</evidence>
<sequence>MDEIEETTTPYPHRKGYLYNIQYFEKWDNGTVEASEKHINWMRRIYKNMTPYASKNPRAAYVNYRDLDIGTNGDIDNTSYLGATKWGSSYFNDNFKRLATVKGAVDPDNFFYFEQSIPPLISIEGNSDIGSYQSL</sequence>
<dbReference type="Gene3D" id="3.30.465.10">
    <property type="match status" value="1"/>
</dbReference>
<dbReference type="Proteomes" id="UP000243975">
    <property type="component" value="Unassembled WGS sequence"/>
</dbReference>
<comment type="caution">
    <text evidence="4">The sequence shown here is derived from an EMBL/GenBank/DDBJ whole genome shotgun (WGS) entry which is preliminary data.</text>
</comment>
<dbReference type="OMA" id="WNEENDA"/>